<accession>A0ABM7ZTQ6</accession>
<reference evidence="1" key="1">
    <citation type="submission" date="2022-06" db="EMBL/GenBank/DDBJ databases">
        <title>Complete genome sequence of Streptomyces nigrescens HEK616.</title>
        <authorList>
            <person name="Asamizu S."/>
            <person name="Onaka H."/>
        </authorList>
    </citation>
    <scope>NUCLEOTIDE SEQUENCE</scope>
    <source>
        <strain evidence="1">HEK616</strain>
    </source>
</reference>
<dbReference type="EMBL" id="AP026073">
    <property type="protein sequence ID" value="BDM69762.1"/>
    <property type="molecule type" value="Genomic_DNA"/>
</dbReference>
<sequence length="351" mass="36539">MTDRIDQLLASKDEADPSLLAALDADDLADALGRALAADDENRVRALGILSLIDPSPLGALAQAVGQVLAEPAPDPFTVAAALDRAAVMGQDAVPLAQAAAVSDEPVIALAAWRTLQQVARSDSLDALAQMAPPAGDPVGDQAAFALSVIAYRAGRSGFELTPADDSRIVAIPANEDKVFFINTSAPTEEDFALLSRMPAGELYLVRPEREGMLAIECGDERMLLCIDSDIQMGMPDTFLQGPSLAGVVTTLAPLGTDYSVRYLVLTWPDGTGGFHVMLCQPNGAEAYFGHANSDEIANGTATFGLFAIDRPGACPISLTPSVTAGGVTLGGDCLSMTEIVTDRLEPEAAD</sequence>
<proteinExistence type="predicted"/>
<evidence type="ECO:0008006" key="3">
    <source>
        <dbReference type="Google" id="ProtNLM"/>
    </source>
</evidence>
<dbReference type="RefSeq" id="WP_261953619.1">
    <property type="nucleotide sequence ID" value="NZ_AP026073.1"/>
</dbReference>
<evidence type="ECO:0000313" key="1">
    <source>
        <dbReference type="EMBL" id="BDM69762.1"/>
    </source>
</evidence>
<name>A0ABM7ZTQ6_STRNI</name>
<protein>
    <recommendedName>
        <fullName evidence="3">HEAT repeat domain-containing protein</fullName>
    </recommendedName>
</protein>
<keyword evidence="2" id="KW-1185">Reference proteome</keyword>
<evidence type="ECO:0000313" key="2">
    <source>
        <dbReference type="Proteomes" id="UP001059597"/>
    </source>
</evidence>
<dbReference type="Proteomes" id="UP001059597">
    <property type="component" value="Chromosome"/>
</dbReference>
<gene>
    <name evidence="1" type="ORF">HEK616_32490</name>
</gene>
<organism evidence="1 2">
    <name type="scientific">Streptomyces nigrescens</name>
    <dbReference type="NCBI Taxonomy" id="1920"/>
    <lineage>
        <taxon>Bacteria</taxon>
        <taxon>Bacillati</taxon>
        <taxon>Actinomycetota</taxon>
        <taxon>Actinomycetes</taxon>
        <taxon>Kitasatosporales</taxon>
        <taxon>Streptomycetaceae</taxon>
        <taxon>Streptomyces</taxon>
    </lineage>
</organism>